<evidence type="ECO:0000256" key="5">
    <source>
        <dbReference type="SAM" id="MobiDB-lite"/>
    </source>
</evidence>
<feature type="signal peptide" evidence="6">
    <location>
        <begin position="1"/>
        <end position="30"/>
    </location>
</feature>
<keyword evidence="3" id="KW-0378">Hydrolase</keyword>
<dbReference type="PROSITE" id="PS51318">
    <property type="entry name" value="TAT"/>
    <property type="match status" value="1"/>
</dbReference>
<comment type="similarity">
    <text evidence="2">Belongs to the glycosyl hydrolase 43 family.</text>
</comment>
<evidence type="ECO:0000256" key="6">
    <source>
        <dbReference type="SAM" id="SignalP"/>
    </source>
</evidence>
<dbReference type="Gene3D" id="2.60.120.200">
    <property type="match status" value="1"/>
</dbReference>
<comment type="caution">
    <text evidence="7">The sequence shown here is derived from an EMBL/GenBank/DDBJ whole genome shotgun (WGS) entry which is preliminary data.</text>
</comment>
<gene>
    <name evidence="7" type="ORF">GCM10009843_29350</name>
</gene>
<evidence type="ECO:0000256" key="4">
    <source>
        <dbReference type="ARBA" id="ARBA00023295"/>
    </source>
</evidence>
<evidence type="ECO:0000313" key="7">
    <source>
        <dbReference type="EMBL" id="GAA2128660.1"/>
    </source>
</evidence>
<dbReference type="SUPFAM" id="SSF75005">
    <property type="entry name" value="Arabinanase/levansucrase/invertase"/>
    <property type="match status" value="1"/>
</dbReference>
<feature type="region of interest" description="Disordered" evidence="5">
    <location>
        <begin position="390"/>
        <end position="410"/>
    </location>
</feature>
<feature type="chain" id="PRO_5045824522" description="Arabinan endo-1,5-alpha-L-arabinosidase" evidence="6">
    <location>
        <begin position="31"/>
        <end position="667"/>
    </location>
</feature>
<dbReference type="EMBL" id="BAAAQQ010000013">
    <property type="protein sequence ID" value="GAA2128660.1"/>
    <property type="molecule type" value="Genomic_DNA"/>
</dbReference>
<dbReference type="InterPro" id="IPR006710">
    <property type="entry name" value="Glyco_hydro_43"/>
</dbReference>
<keyword evidence="6" id="KW-0732">Signal</keyword>
<protein>
    <recommendedName>
        <fullName evidence="9">Arabinan endo-1,5-alpha-L-arabinosidase</fullName>
    </recommendedName>
</protein>
<dbReference type="Proteomes" id="UP001500575">
    <property type="component" value="Unassembled WGS sequence"/>
</dbReference>
<evidence type="ECO:0000256" key="1">
    <source>
        <dbReference type="ARBA" id="ARBA00004834"/>
    </source>
</evidence>
<sequence>MTTRRNLAGSGAAVALVLAAGLLAPGTGTAAASPAAPGKDPGRYSNPLEPAIPGDGVVESCADPTVIRGQEPGDTTWYMYCTTDPLNDEDVDAEGELVFHRVPTMSSEDLVNWTYVGDAFPQGASGLPSWAEEDAALWAPEVVYSTTYDQYYMFVGVTDTIAAVSGEENCGSDNAIGVATSQSPTGPWTFSDEPVVDPRRGGPGCNFKWTYDPDVLGDSVATSSTLYYGSYYGGIYATALTLTEDGATAVQGDHTQVAADNKYEGANVVERGGYYYLFVSATNCCNGALTGYSVFVGRFASPTGPFVDREGNLLTDTQTGGTPVISMNGNRWVGPGHNTVFQDAAGDWWTIYHAVDRNDPFFETEPGFTKRPALLDAIDWVDGWPTVNGGEWASDRTMPAPAGQPGERSRHKTRLVATQQPGRLIVADEFDGDVLDPAWSWIRGERAEYAVADGVLTWTIQEPLVAPDECTPDPADTRLVASDLNACNNTASVLVRDAPRGDFVVETAVRLNVPDSPNCCYNYAQGGVLVYEDDDNFVKLTNTSIWNTRQTEWAKELFPVPEGWNRYGNSVVGPPSDSGEWTYLRIVAERLSGAERRAADGDTHAYTAYSSQDGETWIRGGTWTHSLDDRQLALVAMGLAPGEHIEGDYTVQYDYVRVSRLKESHSR</sequence>
<name>A0ABP5K869_9ACTN</name>
<dbReference type="PANTHER" id="PTHR43301:SF3">
    <property type="entry name" value="ARABINAN ENDO-1,5-ALPHA-L-ARABINOSIDASE A-RELATED"/>
    <property type="match status" value="1"/>
</dbReference>
<evidence type="ECO:0000256" key="3">
    <source>
        <dbReference type="ARBA" id="ARBA00022801"/>
    </source>
</evidence>
<organism evidence="7 8">
    <name type="scientific">Nocardioides bigeumensis</name>
    <dbReference type="NCBI Taxonomy" id="433657"/>
    <lineage>
        <taxon>Bacteria</taxon>
        <taxon>Bacillati</taxon>
        <taxon>Actinomycetota</taxon>
        <taxon>Actinomycetes</taxon>
        <taxon>Propionibacteriales</taxon>
        <taxon>Nocardioidaceae</taxon>
        <taxon>Nocardioides</taxon>
    </lineage>
</organism>
<dbReference type="InterPro" id="IPR006311">
    <property type="entry name" value="TAT_signal"/>
</dbReference>
<dbReference type="PANTHER" id="PTHR43301">
    <property type="entry name" value="ARABINAN ENDO-1,5-ALPHA-L-ARABINOSIDASE"/>
    <property type="match status" value="1"/>
</dbReference>
<keyword evidence="8" id="KW-1185">Reference proteome</keyword>
<dbReference type="InterPro" id="IPR023296">
    <property type="entry name" value="Glyco_hydro_beta-prop_sf"/>
</dbReference>
<evidence type="ECO:0000313" key="8">
    <source>
        <dbReference type="Proteomes" id="UP001500575"/>
    </source>
</evidence>
<keyword evidence="4" id="KW-0326">Glycosidase</keyword>
<comment type="pathway">
    <text evidence="1">Glycan metabolism; L-arabinan degradation.</text>
</comment>
<reference evidence="8" key="1">
    <citation type="journal article" date="2019" name="Int. J. Syst. Evol. Microbiol.">
        <title>The Global Catalogue of Microorganisms (GCM) 10K type strain sequencing project: providing services to taxonomists for standard genome sequencing and annotation.</title>
        <authorList>
            <consortium name="The Broad Institute Genomics Platform"/>
            <consortium name="The Broad Institute Genome Sequencing Center for Infectious Disease"/>
            <person name="Wu L."/>
            <person name="Ma J."/>
        </authorList>
    </citation>
    <scope>NUCLEOTIDE SEQUENCE [LARGE SCALE GENOMIC DNA]</scope>
    <source>
        <strain evidence="8">JCM 16021</strain>
    </source>
</reference>
<evidence type="ECO:0008006" key="9">
    <source>
        <dbReference type="Google" id="ProtNLM"/>
    </source>
</evidence>
<dbReference type="InterPro" id="IPR050727">
    <property type="entry name" value="GH43_arabinanases"/>
</dbReference>
<dbReference type="Gene3D" id="2.115.10.20">
    <property type="entry name" value="Glycosyl hydrolase domain, family 43"/>
    <property type="match status" value="1"/>
</dbReference>
<evidence type="ECO:0000256" key="2">
    <source>
        <dbReference type="ARBA" id="ARBA00009865"/>
    </source>
</evidence>
<accession>A0ABP5K869</accession>
<dbReference type="RefSeq" id="WP_344304535.1">
    <property type="nucleotide sequence ID" value="NZ_BAAAQQ010000013.1"/>
</dbReference>
<feature type="region of interest" description="Disordered" evidence="5">
    <location>
        <begin position="28"/>
        <end position="52"/>
    </location>
</feature>
<proteinExistence type="inferred from homology"/>
<dbReference type="Pfam" id="PF04616">
    <property type="entry name" value="Glyco_hydro_43"/>
    <property type="match status" value="1"/>
</dbReference>